<organism evidence="7">
    <name type="scientific">marine metagenome</name>
    <dbReference type="NCBI Taxonomy" id="408172"/>
    <lineage>
        <taxon>unclassified sequences</taxon>
        <taxon>metagenomes</taxon>
        <taxon>ecological metagenomes</taxon>
    </lineage>
</organism>
<name>A0A382C8X8_9ZZZZ</name>
<dbReference type="GO" id="GO:0003978">
    <property type="term" value="F:UDP-glucose 4-epimerase activity"/>
    <property type="evidence" value="ECO:0007669"/>
    <property type="project" value="InterPro"/>
</dbReference>
<evidence type="ECO:0000256" key="3">
    <source>
        <dbReference type="ARBA" id="ARBA00023027"/>
    </source>
</evidence>
<evidence type="ECO:0000259" key="6">
    <source>
        <dbReference type="Pfam" id="PF01370"/>
    </source>
</evidence>
<evidence type="ECO:0000256" key="5">
    <source>
        <dbReference type="ARBA" id="ARBA00023277"/>
    </source>
</evidence>
<protein>
    <recommendedName>
        <fullName evidence="6">NAD-dependent epimerase/dehydratase domain-containing protein</fullName>
    </recommendedName>
</protein>
<dbReference type="EMBL" id="UINC01033376">
    <property type="protein sequence ID" value="SVB22568.1"/>
    <property type="molecule type" value="Genomic_DNA"/>
</dbReference>
<dbReference type="InterPro" id="IPR005886">
    <property type="entry name" value="UDP_G4E"/>
</dbReference>
<evidence type="ECO:0000313" key="7">
    <source>
        <dbReference type="EMBL" id="SVB22568.1"/>
    </source>
</evidence>
<evidence type="ECO:0000256" key="2">
    <source>
        <dbReference type="ARBA" id="ARBA00007637"/>
    </source>
</evidence>
<keyword evidence="5" id="KW-0119">Carbohydrate metabolism</keyword>
<dbReference type="Gene3D" id="3.40.50.720">
    <property type="entry name" value="NAD(P)-binding Rossmann-like Domain"/>
    <property type="match status" value="1"/>
</dbReference>
<accession>A0A382C8X8</accession>
<sequence length="331" mass="35503">VSVVLVTGGAGYVGSHAVKSLDEAGHTPVVLDNLSAGHRGAVKGAAFIEADVRNTDAVRSALREHRVTAVMHFAGVLSVGESVQHPARYYDLNLGGSLSLLEAMRAEGVRRLVFSSTCAVYGDPVTTPIEENHPTRPINAYGETKLAVERALAHYSRAYGVQSIALRYFNAAGADSSGELGEAHEPELHLIPLVIRAAQSSDPVQVFGVNYPTEDGSCERDYVHVTDLADAHVRALGALEGFGEELVSRIYNLGTGKTHSVRGVIAAVERVTGRRVRVVEGARREGDPAVLCASAERVAIDLGWRPRYIDLDEVVATAWAWHKKHPGGFDD</sequence>
<dbReference type="Pfam" id="PF01370">
    <property type="entry name" value="Epimerase"/>
    <property type="match status" value="1"/>
</dbReference>
<evidence type="ECO:0000256" key="1">
    <source>
        <dbReference type="ARBA" id="ARBA00001911"/>
    </source>
</evidence>
<keyword evidence="3" id="KW-0520">NAD</keyword>
<proteinExistence type="inferred from homology"/>
<dbReference type="InterPro" id="IPR001509">
    <property type="entry name" value="Epimerase_deHydtase"/>
</dbReference>
<feature type="non-terminal residue" evidence="7">
    <location>
        <position position="1"/>
    </location>
</feature>
<dbReference type="InterPro" id="IPR036291">
    <property type="entry name" value="NAD(P)-bd_dom_sf"/>
</dbReference>
<dbReference type="GO" id="GO:0033499">
    <property type="term" value="P:galactose catabolic process via UDP-galactose, Leloir pathway"/>
    <property type="evidence" value="ECO:0007669"/>
    <property type="project" value="TreeGrafter"/>
</dbReference>
<dbReference type="AlphaFoldDB" id="A0A382C8X8"/>
<gene>
    <name evidence="7" type="ORF">METZ01_LOCUS175422</name>
</gene>
<dbReference type="PANTHER" id="PTHR43725:SF53">
    <property type="entry name" value="UDP-ARABINOSE 4-EPIMERASE 1"/>
    <property type="match status" value="1"/>
</dbReference>
<dbReference type="SUPFAM" id="SSF51735">
    <property type="entry name" value="NAD(P)-binding Rossmann-fold domains"/>
    <property type="match status" value="1"/>
</dbReference>
<feature type="domain" description="NAD-dependent epimerase/dehydratase" evidence="6">
    <location>
        <begin position="4"/>
        <end position="254"/>
    </location>
</feature>
<comment type="similarity">
    <text evidence="2">Belongs to the NAD(P)-dependent epimerase/dehydratase family.</text>
</comment>
<evidence type="ECO:0000256" key="4">
    <source>
        <dbReference type="ARBA" id="ARBA00023235"/>
    </source>
</evidence>
<keyword evidence="4" id="KW-0413">Isomerase</keyword>
<dbReference type="PANTHER" id="PTHR43725">
    <property type="entry name" value="UDP-GLUCOSE 4-EPIMERASE"/>
    <property type="match status" value="1"/>
</dbReference>
<dbReference type="Gene3D" id="3.90.25.10">
    <property type="entry name" value="UDP-galactose 4-epimerase, domain 1"/>
    <property type="match status" value="1"/>
</dbReference>
<comment type="cofactor">
    <cofactor evidence="1">
        <name>NAD(+)</name>
        <dbReference type="ChEBI" id="CHEBI:57540"/>
    </cofactor>
</comment>
<reference evidence="7" key="1">
    <citation type="submission" date="2018-05" db="EMBL/GenBank/DDBJ databases">
        <authorList>
            <person name="Lanie J.A."/>
            <person name="Ng W.-L."/>
            <person name="Kazmierczak K.M."/>
            <person name="Andrzejewski T.M."/>
            <person name="Davidsen T.M."/>
            <person name="Wayne K.J."/>
            <person name="Tettelin H."/>
            <person name="Glass J.I."/>
            <person name="Rusch D."/>
            <person name="Podicherti R."/>
            <person name="Tsui H.-C.T."/>
            <person name="Winkler M.E."/>
        </authorList>
    </citation>
    <scope>NUCLEOTIDE SEQUENCE</scope>
</reference>
<dbReference type="NCBIfam" id="TIGR01179">
    <property type="entry name" value="galE"/>
    <property type="match status" value="1"/>
</dbReference>